<organism evidence="1 2">
    <name type="scientific">Comamonas testosteroni</name>
    <name type="common">Pseudomonas testosteroni</name>
    <dbReference type="NCBI Taxonomy" id="285"/>
    <lineage>
        <taxon>Bacteria</taxon>
        <taxon>Pseudomonadati</taxon>
        <taxon>Pseudomonadota</taxon>
        <taxon>Betaproteobacteria</taxon>
        <taxon>Burkholderiales</taxon>
        <taxon>Comamonadaceae</taxon>
        <taxon>Comamonas</taxon>
    </lineage>
</organism>
<evidence type="ECO:0000313" key="1">
    <source>
        <dbReference type="EMBL" id="KGH26274.1"/>
    </source>
</evidence>
<protein>
    <submittedName>
        <fullName evidence="1">Uncharacterized protein</fullName>
    </submittedName>
</protein>
<reference evidence="1 2" key="1">
    <citation type="submission" date="2013-09" db="EMBL/GenBank/DDBJ databases">
        <title>High correlation between genotypes and phenotypes of environmental bacteria Comamonas testosteroni strains.</title>
        <authorList>
            <person name="Liu L."/>
            <person name="Zhu W."/>
            <person name="Xia X."/>
            <person name="Xu B."/>
            <person name="Luo M."/>
            <person name="Wang G."/>
        </authorList>
    </citation>
    <scope>NUCLEOTIDE SEQUENCE [LARGE SCALE GENOMIC DNA]</scope>
    <source>
        <strain evidence="1 2">JL40</strain>
    </source>
</reference>
<dbReference type="AlphaFoldDB" id="A0A096F8G1"/>
<dbReference type="RefSeq" id="WP_034374307.1">
    <property type="nucleotide sequence ID" value="NZ_AWOR01000069.1"/>
</dbReference>
<name>A0A096F8G1_COMTE</name>
<gene>
    <name evidence="1" type="ORF">P353_22350</name>
</gene>
<evidence type="ECO:0000313" key="2">
    <source>
        <dbReference type="Proteomes" id="UP000029553"/>
    </source>
</evidence>
<sequence length="151" mass="15287">MAEINSRQAALIAANSKALSNSVGKKRTLIITSPATAAWAQNDTIASGIRIQKGARFLASSKGSMAAMGAGVTLSVGIRDFATKAVINAAGIASAVDVAAAGRVDLNNGALVAAGVEYVAPQDVEVYATLGGAAPTANAQFRLEIDHITYD</sequence>
<accession>A0A096F8G1</accession>
<proteinExistence type="predicted"/>
<dbReference type="EMBL" id="AWOR01000069">
    <property type="protein sequence ID" value="KGH26274.1"/>
    <property type="molecule type" value="Genomic_DNA"/>
</dbReference>
<comment type="caution">
    <text evidence="1">The sequence shown here is derived from an EMBL/GenBank/DDBJ whole genome shotgun (WGS) entry which is preliminary data.</text>
</comment>
<dbReference type="Proteomes" id="UP000029553">
    <property type="component" value="Unassembled WGS sequence"/>
</dbReference>